<feature type="chain" id="PRO_5046544955" evidence="3">
    <location>
        <begin position="23"/>
        <end position="411"/>
    </location>
</feature>
<evidence type="ECO:0000259" key="4">
    <source>
        <dbReference type="Pfam" id="PF01551"/>
    </source>
</evidence>
<dbReference type="CDD" id="cd12797">
    <property type="entry name" value="M23_peptidase"/>
    <property type="match status" value="1"/>
</dbReference>
<evidence type="ECO:0000256" key="1">
    <source>
        <dbReference type="SAM" id="Coils"/>
    </source>
</evidence>
<dbReference type="InterPro" id="IPR016047">
    <property type="entry name" value="M23ase_b-sheet_dom"/>
</dbReference>
<dbReference type="PANTHER" id="PTHR21666:SF270">
    <property type="entry name" value="MUREIN HYDROLASE ACTIVATOR ENVC"/>
    <property type="match status" value="1"/>
</dbReference>
<evidence type="ECO:0000256" key="3">
    <source>
        <dbReference type="SAM" id="SignalP"/>
    </source>
</evidence>
<keyword evidence="1" id="KW-0175">Coiled coil</keyword>
<organism evidence="5 6">
    <name type="scientific">Novilysobacter selenitireducens</name>
    <dbReference type="NCBI Taxonomy" id="2872639"/>
    <lineage>
        <taxon>Bacteria</taxon>
        <taxon>Pseudomonadati</taxon>
        <taxon>Pseudomonadota</taxon>
        <taxon>Gammaproteobacteria</taxon>
        <taxon>Lysobacterales</taxon>
        <taxon>Lysobacteraceae</taxon>
        <taxon>Novilysobacter</taxon>
    </lineage>
</organism>
<gene>
    <name evidence="5" type="ORF">K6753_10880</name>
</gene>
<evidence type="ECO:0000313" key="6">
    <source>
        <dbReference type="Proteomes" id="UP001430954"/>
    </source>
</evidence>
<dbReference type="SUPFAM" id="SSF51261">
    <property type="entry name" value="Duplicated hybrid motif"/>
    <property type="match status" value="1"/>
</dbReference>
<feature type="compositionally biased region" description="Pro residues" evidence="2">
    <location>
        <begin position="270"/>
        <end position="283"/>
    </location>
</feature>
<protein>
    <submittedName>
        <fullName evidence="5">Peptidoglycan DD-metalloendopeptidase family protein</fullName>
    </submittedName>
</protein>
<dbReference type="InterPro" id="IPR050570">
    <property type="entry name" value="Cell_wall_metabolism_enzyme"/>
</dbReference>
<dbReference type="Gene3D" id="2.70.70.10">
    <property type="entry name" value="Glucose Permease (Domain IIA)"/>
    <property type="match status" value="1"/>
</dbReference>
<name>A0ABS7T814_9GAMM</name>
<proteinExistence type="predicted"/>
<accession>A0ABS7T814</accession>
<feature type="signal peptide" evidence="3">
    <location>
        <begin position="1"/>
        <end position="22"/>
    </location>
</feature>
<comment type="caution">
    <text evidence="5">The sequence shown here is derived from an EMBL/GenBank/DDBJ whole genome shotgun (WGS) entry which is preliminary data.</text>
</comment>
<evidence type="ECO:0000256" key="2">
    <source>
        <dbReference type="SAM" id="MobiDB-lite"/>
    </source>
</evidence>
<dbReference type="InterPro" id="IPR011055">
    <property type="entry name" value="Dup_hybrid_motif"/>
</dbReference>
<feature type="compositionally biased region" description="Basic and acidic residues" evidence="2">
    <location>
        <begin position="251"/>
        <end position="262"/>
    </location>
</feature>
<dbReference type="Gene3D" id="6.10.250.3150">
    <property type="match status" value="1"/>
</dbReference>
<feature type="region of interest" description="Disordered" evidence="2">
    <location>
        <begin position="251"/>
        <end position="284"/>
    </location>
</feature>
<dbReference type="PANTHER" id="PTHR21666">
    <property type="entry name" value="PEPTIDASE-RELATED"/>
    <property type="match status" value="1"/>
</dbReference>
<keyword evidence="6" id="KW-1185">Reference proteome</keyword>
<dbReference type="Pfam" id="PF01551">
    <property type="entry name" value="Peptidase_M23"/>
    <property type="match status" value="1"/>
</dbReference>
<keyword evidence="3" id="KW-0732">Signal</keyword>
<feature type="coiled-coil region" evidence="1">
    <location>
        <begin position="18"/>
        <end position="115"/>
    </location>
</feature>
<dbReference type="Proteomes" id="UP001430954">
    <property type="component" value="Unassembled WGS sequence"/>
</dbReference>
<reference evidence="5 6" key="1">
    <citation type="submission" date="2021-09" db="EMBL/GenBank/DDBJ databases">
        <title>Lysobacter sp. 13A isolated from the river sediment.</title>
        <authorList>
            <person name="Liu H."/>
            <person name="Li S."/>
            <person name="Mao S."/>
        </authorList>
    </citation>
    <scope>NUCLEOTIDE SEQUENCE [LARGE SCALE GENOMIC DNA]</scope>
    <source>
        <strain evidence="5 6">13A</strain>
    </source>
</reference>
<sequence>MQACGRPVLALLLAVLAMPAAAQDARTAEQRLETVRRELKAVASERRKLEGERGSAARALREADEAVGASTRRLGETRQRLADEQQALAGLQQRREQMQARLGTQREQLKSLLRAAYRERDDAPLKALLAQDRLADANRVLTYHHYLQRHRAERIAALAVSLRELDTVERDIVARQAQLEATREQLESELASLEASRQERAKTVDGLDRRYKDRSARERALGRDAKGLEQLLGRLRAAAARAEAARKAAAEKAARDAARDAARATAAGTPAPPPAARPVPAAPAPQVGGLGWPVSGALLAGYGGKLPDGRGSDGLLIGASAGAPVRAVADGQVVYAEWMTGYGLLLIVDHGNGYMSLYAHNDALLKDPGDTVAKGEPVAAVGSSGGHGRPALYFELRRNGDPVDPTTWLRR</sequence>
<dbReference type="RefSeq" id="WP_223676495.1">
    <property type="nucleotide sequence ID" value="NZ_JAINZW010000005.1"/>
</dbReference>
<feature type="domain" description="M23ase beta-sheet core" evidence="4">
    <location>
        <begin position="312"/>
        <end position="405"/>
    </location>
</feature>
<dbReference type="EMBL" id="JAINZW010000005">
    <property type="protein sequence ID" value="MBZ4040032.1"/>
    <property type="molecule type" value="Genomic_DNA"/>
</dbReference>
<evidence type="ECO:0000313" key="5">
    <source>
        <dbReference type="EMBL" id="MBZ4040032.1"/>
    </source>
</evidence>